<proteinExistence type="inferred from homology"/>
<evidence type="ECO:0000256" key="4">
    <source>
        <dbReference type="HAMAP-Rule" id="MF_00724"/>
    </source>
</evidence>
<sequence>MSAAFIAPINPVQIEPTALISASGTLASAHPQGFAAWFDGQVHQVNQQIAAADQGLQKLALGDASNLHHVMLQLEEAKLSVQLFVQIRNRMLEAYQDVMRMQM</sequence>
<dbReference type="PRINTS" id="PR01006">
    <property type="entry name" value="FLGHOOKFLIE"/>
</dbReference>
<keyword evidence="6" id="KW-0969">Cilium</keyword>
<dbReference type="AlphaFoldDB" id="A0A840MNT8"/>
<dbReference type="PANTHER" id="PTHR34653">
    <property type="match status" value="1"/>
</dbReference>
<gene>
    <name evidence="4" type="primary">fliE</name>
    <name evidence="6" type="ORF">HNQ59_003627</name>
</gene>
<keyword evidence="3 4" id="KW-0975">Bacterial flagellum</keyword>
<dbReference type="Proteomes" id="UP000575898">
    <property type="component" value="Unassembled WGS sequence"/>
</dbReference>
<dbReference type="InterPro" id="IPR001624">
    <property type="entry name" value="FliE"/>
</dbReference>
<dbReference type="EMBL" id="JACHHY010000030">
    <property type="protein sequence ID" value="MBB5020308.1"/>
    <property type="molecule type" value="Genomic_DNA"/>
</dbReference>
<protein>
    <recommendedName>
        <fullName evidence="4 5">Flagellar hook-basal body complex protein FliE</fullName>
    </recommendedName>
</protein>
<dbReference type="GO" id="GO:0071973">
    <property type="term" value="P:bacterial-type flagellum-dependent cell motility"/>
    <property type="evidence" value="ECO:0007669"/>
    <property type="project" value="InterPro"/>
</dbReference>
<reference evidence="6 7" key="1">
    <citation type="submission" date="2020-08" db="EMBL/GenBank/DDBJ databases">
        <title>Genomic Encyclopedia of Type Strains, Phase IV (KMG-IV): sequencing the most valuable type-strain genomes for metagenomic binning, comparative biology and taxonomic classification.</title>
        <authorList>
            <person name="Goeker M."/>
        </authorList>
    </citation>
    <scope>NUCLEOTIDE SEQUENCE [LARGE SCALE GENOMIC DNA]</scope>
    <source>
        <strain evidence="6 7">DSM 27165</strain>
    </source>
</reference>
<name>A0A840MNT8_9PROT</name>
<evidence type="ECO:0000256" key="2">
    <source>
        <dbReference type="ARBA" id="ARBA00009272"/>
    </source>
</evidence>
<dbReference type="NCBIfam" id="TIGR00205">
    <property type="entry name" value="fliE"/>
    <property type="match status" value="1"/>
</dbReference>
<dbReference type="PANTHER" id="PTHR34653:SF1">
    <property type="entry name" value="FLAGELLAR HOOK-BASAL BODY COMPLEX PROTEIN FLIE"/>
    <property type="match status" value="1"/>
</dbReference>
<keyword evidence="6" id="KW-0966">Cell projection</keyword>
<dbReference type="GO" id="GO:0009425">
    <property type="term" value="C:bacterial-type flagellum basal body"/>
    <property type="evidence" value="ECO:0007669"/>
    <property type="project" value="UniProtKB-SubCell"/>
</dbReference>
<keyword evidence="7" id="KW-1185">Reference proteome</keyword>
<comment type="similarity">
    <text evidence="2 4">Belongs to the FliE family.</text>
</comment>
<dbReference type="GO" id="GO:0003774">
    <property type="term" value="F:cytoskeletal motor activity"/>
    <property type="evidence" value="ECO:0007669"/>
    <property type="project" value="InterPro"/>
</dbReference>
<accession>A0A840MNT8</accession>
<evidence type="ECO:0000313" key="6">
    <source>
        <dbReference type="EMBL" id="MBB5020308.1"/>
    </source>
</evidence>
<evidence type="ECO:0000313" key="7">
    <source>
        <dbReference type="Proteomes" id="UP000575898"/>
    </source>
</evidence>
<dbReference type="GO" id="GO:0005198">
    <property type="term" value="F:structural molecule activity"/>
    <property type="evidence" value="ECO:0007669"/>
    <property type="project" value="UniProtKB-UniRule"/>
</dbReference>
<evidence type="ECO:0000256" key="5">
    <source>
        <dbReference type="NCBIfam" id="TIGR00205"/>
    </source>
</evidence>
<comment type="caution">
    <text evidence="6">The sequence shown here is derived from an EMBL/GenBank/DDBJ whole genome shotgun (WGS) entry which is preliminary data.</text>
</comment>
<keyword evidence="6" id="KW-0282">Flagellum</keyword>
<dbReference type="RefSeq" id="WP_184041709.1">
    <property type="nucleotide sequence ID" value="NZ_JACHHY010000030.1"/>
</dbReference>
<comment type="subcellular location">
    <subcellularLocation>
        <location evidence="1 4">Bacterial flagellum basal body</location>
    </subcellularLocation>
</comment>
<dbReference type="Pfam" id="PF02049">
    <property type="entry name" value="FliE"/>
    <property type="match status" value="1"/>
</dbReference>
<organism evidence="6 7">
    <name type="scientific">Chitinivorax tropicus</name>
    <dbReference type="NCBI Taxonomy" id="714531"/>
    <lineage>
        <taxon>Bacteria</taxon>
        <taxon>Pseudomonadati</taxon>
        <taxon>Pseudomonadota</taxon>
        <taxon>Betaproteobacteria</taxon>
        <taxon>Chitinivorax</taxon>
    </lineage>
</organism>
<evidence type="ECO:0000256" key="3">
    <source>
        <dbReference type="ARBA" id="ARBA00023143"/>
    </source>
</evidence>
<evidence type="ECO:0000256" key="1">
    <source>
        <dbReference type="ARBA" id="ARBA00004117"/>
    </source>
</evidence>
<dbReference type="HAMAP" id="MF_00724">
    <property type="entry name" value="FliE"/>
    <property type="match status" value="1"/>
</dbReference>